<dbReference type="GO" id="GO:0005829">
    <property type="term" value="C:cytosol"/>
    <property type="evidence" value="ECO:0007669"/>
    <property type="project" value="TreeGrafter"/>
</dbReference>
<dbReference type="PROSITE" id="PS50011">
    <property type="entry name" value="PROTEIN_KINASE_DOM"/>
    <property type="match status" value="1"/>
</dbReference>
<dbReference type="Pfam" id="PF00069">
    <property type="entry name" value="Pkinase"/>
    <property type="match status" value="1"/>
</dbReference>
<evidence type="ECO:0000256" key="2">
    <source>
        <dbReference type="ARBA" id="ARBA00022527"/>
    </source>
</evidence>
<evidence type="ECO:0000256" key="8">
    <source>
        <dbReference type="ARBA" id="ARBA00048679"/>
    </source>
</evidence>
<evidence type="ECO:0000256" key="7">
    <source>
        <dbReference type="ARBA" id="ARBA00047899"/>
    </source>
</evidence>
<organism evidence="12">
    <name type="scientific">Rodentolepis nana</name>
    <name type="common">Dwarf tapeworm</name>
    <name type="synonym">Hymenolepis nana</name>
    <dbReference type="NCBI Taxonomy" id="102285"/>
    <lineage>
        <taxon>Eukaryota</taxon>
        <taxon>Metazoa</taxon>
        <taxon>Spiralia</taxon>
        <taxon>Lophotrochozoa</taxon>
        <taxon>Platyhelminthes</taxon>
        <taxon>Cestoda</taxon>
        <taxon>Eucestoda</taxon>
        <taxon>Cyclophyllidea</taxon>
        <taxon>Hymenolepididae</taxon>
        <taxon>Rodentolepis</taxon>
    </lineage>
</organism>
<dbReference type="PROSITE" id="PS00108">
    <property type="entry name" value="PROTEIN_KINASE_ST"/>
    <property type="match status" value="1"/>
</dbReference>
<sequence>MRYYIYQLLLALQACHGLGIMHRDIKPSNLVINPDRRQLRLIDWGQATYYHPDQEFSVFVGTDIYKSPEMHLGLRRYNFAVDMWSVGCVLASAIFRQRHFFNGGNKREILLQITQIVGSGPMLKAIRKYENPEFNEDRAFMNIKAKNLFDYINKSNQGVAIRSAVDLVSKLLVCDPDKRYTAEQALQHGYFKRAHRFPTEVKI</sequence>
<evidence type="ECO:0000313" key="11">
    <source>
        <dbReference type="Proteomes" id="UP000278807"/>
    </source>
</evidence>
<proteinExistence type="predicted"/>
<name>A0A0R3TZ39_RODNA</name>
<keyword evidence="2" id="KW-0723">Serine/threonine-protein kinase</keyword>
<dbReference type="GO" id="GO:0004674">
    <property type="term" value="F:protein serine/threonine kinase activity"/>
    <property type="evidence" value="ECO:0007669"/>
    <property type="project" value="UniProtKB-KW"/>
</dbReference>
<evidence type="ECO:0000256" key="6">
    <source>
        <dbReference type="ARBA" id="ARBA00022840"/>
    </source>
</evidence>
<keyword evidence="6" id="KW-0067">ATP-binding</keyword>
<dbReference type="InterPro" id="IPR045216">
    <property type="entry name" value="CK2_alpha"/>
</dbReference>
<dbReference type="STRING" id="102285.A0A0R3TZ39"/>
<dbReference type="EC" id="2.7.11.1" evidence="1"/>
<keyword evidence="3" id="KW-0808">Transferase</keyword>
<dbReference type="OrthoDB" id="10254671at2759"/>
<dbReference type="EMBL" id="UZAE01014998">
    <property type="protein sequence ID" value="VDO14975.1"/>
    <property type="molecule type" value="Genomic_DNA"/>
</dbReference>
<reference evidence="12" key="1">
    <citation type="submission" date="2017-02" db="UniProtKB">
        <authorList>
            <consortium name="WormBaseParasite"/>
        </authorList>
    </citation>
    <scope>IDENTIFICATION</scope>
</reference>
<dbReference type="GO" id="GO:0005634">
    <property type="term" value="C:nucleus"/>
    <property type="evidence" value="ECO:0007669"/>
    <property type="project" value="TreeGrafter"/>
</dbReference>
<dbReference type="Proteomes" id="UP000278807">
    <property type="component" value="Unassembled WGS sequence"/>
</dbReference>
<dbReference type="InterPro" id="IPR008271">
    <property type="entry name" value="Ser/Thr_kinase_AS"/>
</dbReference>
<evidence type="ECO:0000259" key="9">
    <source>
        <dbReference type="PROSITE" id="PS50011"/>
    </source>
</evidence>
<dbReference type="InterPro" id="IPR011009">
    <property type="entry name" value="Kinase-like_dom_sf"/>
</dbReference>
<dbReference type="InterPro" id="IPR000719">
    <property type="entry name" value="Prot_kinase_dom"/>
</dbReference>
<comment type="catalytic activity">
    <reaction evidence="7">
        <text>L-threonyl-[protein] + ATP = O-phospho-L-threonyl-[protein] + ADP + H(+)</text>
        <dbReference type="Rhea" id="RHEA:46608"/>
        <dbReference type="Rhea" id="RHEA-COMP:11060"/>
        <dbReference type="Rhea" id="RHEA-COMP:11605"/>
        <dbReference type="ChEBI" id="CHEBI:15378"/>
        <dbReference type="ChEBI" id="CHEBI:30013"/>
        <dbReference type="ChEBI" id="CHEBI:30616"/>
        <dbReference type="ChEBI" id="CHEBI:61977"/>
        <dbReference type="ChEBI" id="CHEBI:456216"/>
        <dbReference type="EC" id="2.7.11.1"/>
    </reaction>
</comment>
<evidence type="ECO:0000313" key="12">
    <source>
        <dbReference type="WBParaSite" id="HNAJ_0001313801-mRNA-1"/>
    </source>
</evidence>
<dbReference type="SUPFAM" id="SSF56112">
    <property type="entry name" value="Protein kinase-like (PK-like)"/>
    <property type="match status" value="1"/>
</dbReference>
<evidence type="ECO:0000256" key="5">
    <source>
        <dbReference type="ARBA" id="ARBA00022777"/>
    </source>
</evidence>
<evidence type="ECO:0000313" key="10">
    <source>
        <dbReference type="EMBL" id="VDO14975.1"/>
    </source>
</evidence>
<dbReference type="AlphaFoldDB" id="A0A0R3TZ39"/>
<dbReference type="PANTHER" id="PTHR24054:SF0">
    <property type="entry name" value="CASEIN KINASE II SUBUNIT ALPHA"/>
    <property type="match status" value="1"/>
</dbReference>
<dbReference type="GO" id="GO:0005524">
    <property type="term" value="F:ATP binding"/>
    <property type="evidence" value="ECO:0007669"/>
    <property type="project" value="UniProtKB-KW"/>
</dbReference>
<reference evidence="10 11" key="2">
    <citation type="submission" date="2018-11" db="EMBL/GenBank/DDBJ databases">
        <authorList>
            <consortium name="Pathogen Informatics"/>
        </authorList>
    </citation>
    <scope>NUCLEOTIDE SEQUENCE [LARGE SCALE GENOMIC DNA]</scope>
</reference>
<dbReference type="SMART" id="SM00220">
    <property type="entry name" value="S_TKc"/>
    <property type="match status" value="1"/>
</dbReference>
<gene>
    <name evidence="10" type="ORF">HNAJ_LOCUS13112</name>
</gene>
<evidence type="ECO:0000256" key="1">
    <source>
        <dbReference type="ARBA" id="ARBA00012513"/>
    </source>
</evidence>
<dbReference type="GO" id="GO:0051726">
    <property type="term" value="P:regulation of cell cycle"/>
    <property type="evidence" value="ECO:0007669"/>
    <property type="project" value="TreeGrafter"/>
</dbReference>
<keyword evidence="5" id="KW-0418">Kinase</keyword>
<dbReference type="PROSITE" id="PS51257">
    <property type="entry name" value="PROKAR_LIPOPROTEIN"/>
    <property type="match status" value="1"/>
</dbReference>
<keyword evidence="4" id="KW-0547">Nucleotide-binding</keyword>
<dbReference type="Gene3D" id="1.10.510.10">
    <property type="entry name" value="Transferase(Phosphotransferase) domain 1"/>
    <property type="match status" value="1"/>
</dbReference>
<dbReference type="FunFam" id="1.10.510.10:FF:000624">
    <property type="entry name" value="Mitogen-activated protein kinase"/>
    <property type="match status" value="1"/>
</dbReference>
<evidence type="ECO:0000256" key="3">
    <source>
        <dbReference type="ARBA" id="ARBA00022679"/>
    </source>
</evidence>
<evidence type="ECO:0000256" key="4">
    <source>
        <dbReference type="ARBA" id="ARBA00022741"/>
    </source>
</evidence>
<comment type="catalytic activity">
    <reaction evidence="8">
        <text>L-seryl-[protein] + ATP = O-phospho-L-seryl-[protein] + ADP + H(+)</text>
        <dbReference type="Rhea" id="RHEA:17989"/>
        <dbReference type="Rhea" id="RHEA-COMP:9863"/>
        <dbReference type="Rhea" id="RHEA-COMP:11604"/>
        <dbReference type="ChEBI" id="CHEBI:15378"/>
        <dbReference type="ChEBI" id="CHEBI:29999"/>
        <dbReference type="ChEBI" id="CHEBI:30616"/>
        <dbReference type="ChEBI" id="CHEBI:83421"/>
        <dbReference type="ChEBI" id="CHEBI:456216"/>
        <dbReference type="EC" id="2.7.11.1"/>
    </reaction>
</comment>
<dbReference type="WBParaSite" id="HNAJ_0001313801-mRNA-1">
    <property type="protein sequence ID" value="HNAJ_0001313801-mRNA-1"/>
    <property type="gene ID" value="HNAJ_0001313801"/>
</dbReference>
<dbReference type="PANTHER" id="PTHR24054">
    <property type="entry name" value="CASEIN KINASE II SUBUNIT ALPHA"/>
    <property type="match status" value="1"/>
</dbReference>
<protein>
    <recommendedName>
        <fullName evidence="1">non-specific serine/threonine protein kinase</fullName>
        <ecNumber evidence="1">2.7.11.1</ecNumber>
    </recommendedName>
</protein>
<accession>A0A0R3TZ39</accession>
<feature type="domain" description="Protein kinase" evidence="9">
    <location>
        <begin position="1"/>
        <end position="191"/>
    </location>
</feature>
<keyword evidence="11" id="KW-1185">Reference proteome</keyword>
<dbReference type="GO" id="GO:0005956">
    <property type="term" value="C:protein kinase CK2 complex"/>
    <property type="evidence" value="ECO:0007669"/>
    <property type="project" value="TreeGrafter"/>
</dbReference>